<feature type="signal peptide" evidence="1">
    <location>
        <begin position="1"/>
        <end position="21"/>
    </location>
</feature>
<organism evidence="2">
    <name type="scientific">Timema genevievae</name>
    <name type="common">Walking stick</name>
    <dbReference type="NCBI Taxonomy" id="629358"/>
    <lineage>
        <taxon>Eukaryota</taxon>
        <taxon>Metazoa</taxon>
        <taxon>Ecdysozoa</taxon>
        <taxon>Arthropoda</taxon>
        <taxon>Hexapoda</taxon>
        <taxon>Insecta</taxon>
        <taxon>Pterygota</taxon>
        <taxon>Neoptera</taxon>
        <taxon>Polyneoptera</taxon>
        <taxon>Phasmatodea</taxon>
        <taxon>Timematodea</taxon>
        <taxon>Timematoidea</taxon>
        <taxon>Timematidae</taxon>
        <taxon>Timema</taxon>
    </lineage>
</organism>
<accession>A0A7R9K2M0</accession>
<proteinExistence type="predicted"/>
<keyword evidence="1" id="KW-0732">Signal</keyword>
<evidence type="ECO:0000256" key="1">
    <source>
        <dbReference type="SAM" id="SignalP"/>
    </source>
</evidence>
<dbReference type="AlphaFoldDB" id="A0A7R9K2M0"/>
<sequence>MKVSVLLFVVACVFLLEGTQGADYPDPETLTNKANEENLTNILKCFYSEGECPTGADELKGRFRNRIYSKMFGIGNVVETNPRTLLLEEAQRKGQSSLLSFFGPPSKKIWTEEDES</sequence>
<gene>
    <name evidence="2" type="ORF">TGEB3V08_LOCUS7942</name>
</gene>
<reference evidence="2" key="1">
    <citation type="submission" date="2020-11" db="EMBL/GenBank/DDBJ databases">
        <authorList>
            <person name="Tran Van P."/>
        </authorList>
    </citation>
    <scope>NUCLEOTIDE SEQUENCE</scope>
</reference>
<protein>
    <submittedName>
        <fullName evidence="2">Uncharacterized protein</fullName>
    </submittedName>
</protein>
<dbReference type="EMBL" id="OE842787">
    <property type="protein sequence ID" value="CAD7601414.1"/>
    <property type="molecule type" value="Genomic_DNA"/>
</dbReference>
<evidence type="ECO:0000313" key="2">
    <source>
        <dbReference type="EMBL" id="CAD7601414.1"/>
    </source>
</evidence>
<feature type="chain" id="PRO_5030655957" evidence="1">
    <location>
        <begin position="22"/>
        <end position="116"/>
    </location>
</feature>
<name>A0A7R9K2M0_TIMGE</name>